<comment type="caution">
    <text evidence="1">The sequence shown here is derived from an EMBL/GenBank/DDBJ whole genome shotgun (WGS) entry which is preliminary data.</text>
</comment>
<dbReference type="EMBL" id="CAJVPL010000457">
    <property type="protein sequence ID" value="CAG8499280.1"/>
    <property type="molecule type" value="Genomic_DNA"/>
</dbReference>
<accession>A0A9N8ZKX0</accession>
<name>A0A9N8ZKX0_9GLOM</name>
<evidence type="ECO:0000313" key="2">
    <source>
        <dbReference type="Proteomes" id="UP000789831"/>
    </source>
</evidence>
<keyword evidence="2" id="KW-1185">Reference proteome</keyword>
<dbReference type="Proteomes" id="UP000789831">
    <property type="component" value="Unassembled WGS sequence"/>
</dbReference>
<sequence length="174" mass="21066">MKKIGNDFLNFVKTKFSSKKNSSERELKSTRQQMKLFMIPAPSFKYPENQFFDSHLSHQSTNNHTKEDFENFKEKSPIFILQKTKSNQFNSLFFENYIPTYDDKEFINSSKTNFHDSVESYLHYLDSIDHAEAFKRIRHRNFNRYFEKLLEPNNYFDGYFNDYESEEGIFPFEM</sequence>
<organism evidence="1 2">
    <name type="scientific">Ambispora gerdemannii</name>
    <dbReference type="NCBI Taxonomy" id="144530"/>
    <lineage>
        <taxon>Eukaryota</taxon>
        <taxon>Fungi</taxon>
        <taxon>Fungi incertae sedis</taxon>
        <taxon>Mucoromycota</taxon>
        <taxon>Glomeromycotina</taxon>
        <taxon>Glomeromycetes</taxon>
        <taxon>Archaeosporales</taxon>
        <taxon>Ambisporaceae</taxon>
        <taxon>Ambispora</taxon>
    </lineage>
</organism>
<protein>
    <submittedName>
        <fullName evidence="1">13504_t:CDS:1</fullName>
    </submittedName>
</protein>
<proteinExistence type="predicted"/>
<dbReference type="AlphaFoldDB" id="A0A9N8ZKX0"/>
<gene>
    <name evidence="1" type="ORF">AGERDE_LOCUS4161</name>
</gene>
<reference evidence="1" key="1">
    <citation type="submission" date="2021-06" db="EMBL/GenBank/DDBJ databases">
        <authorList>
            <person name="Kallberg Y."/>
            <person name="Tangrot J."/>
            <person name="Rosling A."/>
        </authorList>
    </citation>
    <scope>NUCLEOTIDE SEQUENCE</scope>
    <source>
        <strain evidence="1">MT106</strain>
    </source>
</reference>
<evidence type="ECO:0000313" key="1">
    <source>
        <dbReference type="EMBL" id="CAG8499280.1"/>
    </source>
</evidence>